<dbReference type="Proteomes" id="UP000242715">
    <property type="component" value="Unassembled WGS sequence"/>
</dbReference>
<evidence type="ECO:0000313" key="1">
    <source>
        <dbReference type="EMBL" id="GAU32482.1"/>
    </source>
</evidence>
<organism evidence="1 2">
    <name type="scientific">Trifolium subterraneum</name>
    <name type="common">Subterranean clover</name>
    <dbReference type="NCBI Taxonomy" id="3900"/>
    <lineage>
        <taxon>Eukaryota</taxon>
        <taxon>Viridiplantae</taxon>
        <taxon>Streptophyta</taxon>
        <taxon>Embryophyta</taxon>
        <taxon>Tracheophyta</taxon>
        <taxon>Spermatophyta</taxon>
        <taxon>Magnoliopsida</taxon>
        <taxon>eudicotyledons</taxon>
        <taxon>Gunneridae</taxon>
        <taxon>Pentapetalae</taxon>
        <taxon>rosids</taxon>
        <taxon>fabids</taxon>
        <taxon>Fabales</taxon>
        <taxon>Fabaceae</taxon>
        <taxon>Papilionoideae</taxon>
        <taxon>50 kb inversion clade</taxon>
        <taxon>NPAAA clade</taxon>
        <taxon>Hologalegina</taxon>
        <taxon>IRL clade</taxon>
        <taxon>Trifolieae</taxon>
        <taxon>Trifolium</taxon>
    </lineage>
</organism>
<gene>
    <name evidence="1" type="ORF">TSUD_316890</name>
</gene>
<accession>A0A2Z6N6P8</accession>
<name>A0A2Z6N6P8_TRISU</name>
<keyword evidence="2" id="KW-1185">Reference proteome</keyword>
<protein>
    <submittedName>
        <fullName evidence="1">Uncharacterized protein</fullName>
    </submittedName>
</protein>
<sequence length="63" mass="7210">MYFLSSVTIVTTAKLAGLCCTNKVRIQELHSQAERMDSSLFLPWEDMVMEGKEYKQKLALQTP</sequence>
<dbReference type="EMBL" id="DF973494">
    <property type="protein sequence ID" value="GAU32482.1"/>
    <property type="molecule type" value="Genomic_DNA"/>
</dbReference>
<dbReference type="AlphaFoldDB" id="A0A2Z6N6P8"/>
<reference evidence="2" key="1">
    <citation type="journal article" date="2017" name="Front. Plant Sci.">
        <title>Climate Clever Clovers: New Paradigm to Reduce the Environmental Footprint of Ruminants by Breeding Low Methanogenic Forages Utilizing Haplotype Variation.</title>
        <authorList>
            <person name="Kaur P."/>
            <person name="Appels R."/>
            <person name="Bayer P.E."/>
            <person name="Keeble-Gagnere G."/>
            <person name="Wang J."/>
            <person name="Hirakawa H."/>
            <person name="Shirasawa K."/>
            <person name="Vercoe P."/>
            <person name="Stefanova K."/>
            <person name="Durmic Z."/>
            <person name="Nichols P."/>
            <person name="Revell C."/>
            <person name="Isobe S.N."/>
            <person name="Edwards D."/>
            <person name="Erskine W."/>
        </authorList>
    </citation>
    <scope>NUCLEOTIDE SEQUENCE [LARGE SCALE GENOMIC DNA]</scope>
    <source>
        <strain evidence="2">cv. Daliak</strain>
    </source>
</reference>
<proteinExistence type="predicted"/>
<evidence type="ECO:0000313" key="2">
    <source>
        <dbReference type="Proteomes" id="UP000242715"/>
    </source>
</evidence>